<keyword evidence="3" id="KW-0472">Membrane</keyword>
<keyword evidence="3" id="KW-1133">Transmembrane helix</keyword>
<feature type="transmembrane region" description="Helical" evidence="3">
    <location>
        <begin position="21"/>
        <end position="38"/>
    </location>
</feature>
<keyword evidence="3" id="KW-0812">Transmembrane</keyword>
<dbReference type="CDD" id="cd01991">
    <property type="entry name" value="Asn_synthase_B_C"/>
    <property type="match status" value="1"/>
</dbReference>
<dbReference type="InterPro" id="IPR014729">
    <property type="entry name" value="Rossmann-like_a/b/a_fold"/>
</dbReference>
<keyword evidence="6" id="KW-1185">Reference proteome</keyword>
<dbReference type="InterPro" id="IPR001962">
    <property type="entry name" value="Asn_synthase"/>
</dbReference>
<feature type="domain" description="Asparagine synthetase" evidence="4">
    <location>
        <begin position="80"/>
        <end position="325"/>
    </location>
</feature>
<evidence type="ECO:0000256" key="3">
    <source>
        <dbReference type="SAM" id="Phobius"/>
    </source>
</evidence>
<dbReference type="GO" id="GO:0005524">
    <property type="term" value="F:ATP binding"/>
    <property type="evidence" value="ECO:0007669"/>
    <property type="project" value="UniProtKB-KW"/>
</dbReference>
<name>A0AA40E7W8_9PEZI</name>
<evidence type="ECO:0000313" key="6">
    <source>
        <dbReference type="Proteomes" id="UP001172102"/>
    </source>
</evidence>
<protein>
    <recommendedName>
        <fullName evidence="4">Asparagine synthetase domain-containing protein</fullName>
    </recommendedName>
</protein>
<keyword evidence="1" id="KW-0547">Nucleotide-binding</keyword>
<sequence>MVRGVRDHLIQAIRPRSRADVPVGVYLLGVASVVAYLLRGEGAKLRNQVPTAHICCFSIEFPHESGVDETLLAENFADSVYHSEYHSLDLHSVGKFALPTLVRENGCKVVLTGEGADEHFAGYSYFSPDFVLGPDHSMPDSTLALNNELRKAPPLVLFAPWVGRKWAGLDWRFTPVKALPPDVLEKVKNKWHPLHSSQYLWIKSLLANFWHSSLGDRTEMAHSIEARPPYLDHILSECVNGLPPSLRLGYTPEKSKEERDQGPFWDEAFGRASKRKYPYMAPTRWPKDGPVHKKLREICTREAVESLGFVDSDVIESALSKGFGDDANLKSFRQLLAVGAWITIGERFEMKTAKMGD</sequence>
<dbReference type="Pfam" id="PF00733">
    <property type="entry name" value="Asn_synthase"/>
    <property type="match status" value="1"/>
</dbReference>
<dbReference type="GO" id="GO:0004066">
    <property type="term" value="F:asparagine synthase (glutamine-hydrolyzing) activity"/>
    <property type="evidence" value="ECO:0007669"/>
    <property type="project" value="InterPro"/>
</dbReference>
<dbReference type="AlphaFoldDB" id="A0AA40E7W8"/>
<evidence type="ECO:0000313" key="5">
    <source>
        <dbReference type="EMBL" id="KAK0730235.1"/>
    </source>
</evidence>
<dbReference type="PANTHER" id="PTHR11772:SF17">
    <property type="entry name" value="ASPARAGINE SYNTHETASE (EUROFUNG)"/>
    <property type="match status" value="1"/>
</dbReference>
<keyword evidence="2" id="KW-0067">ATP-binding</keyword>
<accession>A0AA40E7W8</accession>
<evidence type="ECO:0000256" key="2">
    <source>
        <dbReference type="ARBA" id="ARBA00022840"/>
    </source>
</evidence>
<dbReference type="GO" id="GO:0006529">
    <property type="term" value="P:asparagine biosynthetic process"/>
    <property type="evidence" value="ECO:0007669"/>
    <property type="project" value="InterPro"/>
</dbReference>
<proteinExistence type="predicted"/>
<organism evidence="5 6">
    <name type="scientific">Lasiosphaeris hirsuta</name>
    <dbReference type="NCBI Taxonomy" id="260670"/>
    <lineage>
        <taxon>Eukaryota</taxon>
        <taxon>Fungi</taxon>
        <taxon>Dikarya</taxon>
        <taxon>Ascomycota</taxon>
        <taxon>Pezizomycotina</taxon>
        <taxon>Sordariomycetes</taxon>
        <taxon>Sordariomycetidae</taxon>
        <taxon>Sordariales</taxon>
        <taxon>Lasiosphaeriaceae</taxon>
        <taxon>Lasiosphaeris</taxon>
    </lineage>
</organism>
<gene>
    <name evidence="5" type="ORF">B0H67DRAFT_596434</name>
</gene>
<dbReference type="GO" id="GO:0005829">
    <property type="term" value="C:cytosol"/>
    <property type="evidence" value="ECO:0007669"/>
    <property type="project" value="TreeGrafter"/>
</dbReference>
<dbReference type="Gene3D" id="3.40.50.620">
    <property type="entry name" value="HUPs"/>
    <property type="match status" value="1"/>
</dbReference>
<dbReference type="EMBL" id="JAUKUA010000001">
    <property type="protein sequence ID" value="KAK0730235.1"/>
    <property type="molecule type" value="Genomic_DNA"/>
</dbReference>
<dbReference type="Proteomes" id="UP001172102">
    <property type="component" value="Unassembled WGS sequence"/>
</dbReference>
<reference evidence="5" key="1">
    <citation type="submission" date="2023-06" db="EMBL/GenBank/DDBJ databases">
        <title>Genome-scale phylogeny and comparative genomics of the fungal order Sordariales.</title>
        <authorList>
            <consortium name="Lawrence Berkeley National Laboratory"/>
            <person name="Hensen N."/>
            <person name="Bonometti L."/>
            <person name="Westerberg I."/>
            <person name="Brannstrom I.O."/>
            <person name="Guillou S."/>
            <person name="Cros-Aarteil S."/>
            <person name="Calhoun S."/>
            <person name="Haridas S."/>
            <person name="Kuo A."/>
            <person name="Mondo S."/>
            <person name="Pangilinan J."/>
            <person name="Riley R."/>
            <person name="Labutti K."/>
            <person name="Andreopoulos B."/>
            <person name="Lipzen A."/>
            <person name="Chen C."/>
            <person name="Yanf M."/>
            <person name="Daum C."/>
            <person name="Ng V."/>
            <person name="Clum A."/>
            <person name="Steindorff A."/>
            <person name="Ohm R."/>
            <person name="Martin F."/>
            <person name="Silar P."/>
            <person name="Natvig D."/>
            <person name="Lalanne C."/>
            <person name="Gautier V."/>
            <person name="Ament-Velasquez S.L."/>
            <person name="Kruys A."/>
            <person name="Hutchinson M.I."/>
            <person name="Powell A.J."/>
            <person name="Barry K."/>
            <person name="Miller A.N."/>
            <person name="Grigoriev I.V."/>
            <person name="Debuchy R."/>
            <person name="Gladieux P."/>
            <person name="Thoren M.H."/>
            <person name="Johannesson H."/>
        </authorList>
    </citation>
    <scope>NUCLEOTIDE SEQUENCE</scope>
    <source>
        <strain evidence="5">SMH4607-1</strain>
    </source>
</reference>
<dbReference type="SUPFAM" id="SSF52402">
    <property type="entry name" value="Adenine nucleotide alpha hydrolases-like"/>
    <property type="match status" value="1"/>
</dbReference>
<evidence type="ECO:0000259" key="4">
    <source>
        <dbReference type="Pfam" id="PF00733"/>
    </source>
</evidence>
<dbReference type="PANTHER" id="PTHR11772">
    <property type="entry name" value="ASPARAGINE SYNTHETASE"/>
    <property type="match status" value="1"/>
</dbReference>
<evidence type="ECO:0000256" key="1">
    <source>
        <dbReference type="ARBA" id="ARBA00022741"/>
    </source>
</evidence>
<comment type="caution">
    <text evidence="5">The sequence shown here is derived from an EMBL/GenBank/DDBJ whole genome shotgun (WGS) entry which is preliminary data.</text>
</comment>
<dbReference type="InterPro" id="IPR050795">
    <property type="entry name" value="Asn_Synthetase"/>
</dbReference>